<protein>
    <submittedName>
        <fullName evidence="2">Uncharacterized protein</fullName>
    </submittedName>
</protein>
<accession>A0A315XZY3</accession>
<feature type="transmembrane region" description="Helical" evidence="1">
    <location>
        <begin position="12"/>
        <end position="33"/>
    </location>
</feature>
<evidence type="ECO:0000256" key="1">
    <source>
        <dbReference type="SAM" id="Phobius"/>
    </source>
</evidence>
<dbReference type="EMBL" id="QGDI01000005">
    <property type="protein sequence ID" value="PWJ13092.1"/>
    <property type="molecule type" value="Genomic_DNA"/>
</dbReference>
<feature type="transmembrane region" description="Helical" evidence="1">
    <location>
        <begin position="39"/>
        <end position="64"/>
    </location>
</feature>
<dbReference type="RefSeq" id="WP_109726373.1">
    <property type="nucleotide sequence ID" value="NZ_QGDI01000005.1"/>
</dbReference>
<dbReference type="AlphaFoldDB" id="A0A315XZY3"/>
<keyword evidence="1" id="KW-1133">Transmembrane helix</keyword>
<evidence type="ECO:0000313" key="2">
    <source>
        <dbReference type="EMBL" id="PWJ13092.1"/>
    </source>
</evidence>
<evidence type="ECO:0000313" key="3">
    <source>
        <dbReference type="Proteomes" id="UP000245720"/>
    </source>
</evidence>
<sequence length="112" mass="12821">MFKKAGGKLKTIIVLSFSLSTLILFILFMFIAYQTTQNYILWLIIFLVAIIPNYIIHLVIFAFAELCENVNEIKDDITGTMSEGIVFISTNIYNINKKLNAEKNDAPEHDEE</sequence>
<reference evidence="2 3" key="1">
    <citation type="submission" date="2018-05" db="EMBL/GenBank/DDBJ databases">
        <title>The Hungate 1000. A catalogue of reference genomes from the rumen microbiome.</title>
        <authorList>
            <person name="Kelly W."/>
        </authorList>
    </citation>
    <scope>NUCLEOTIDE SEQUENCE [LARGE SCALE GENOMIC DNA]</scope>
    <source>
        <strain evidence="2 3">SAb67</strain>
    </source>
</reference>
<organism evidence="2 3">
    <name type="scientific">Ruminococcus flavefaciens</name>
    <dbReference type="NCBI Taxonomy" id="1265"/>
    <lineage>
        <taxon>Bacteria</taxon>
        <taxon>Bacillati</taxon>
        <taxon>Bacillota</taxon>
        <taxon>Clostridia</taxon>
        <taxon>Eubacteriales</taxon>
        <taxon>Oscillospiraceae</taxon>
        <taxon>Ruminococcus</taxon>
    </lineage>
</organism>
<keyword evidence="1" id="KW-0472">Membrane</keyword>
<comment type="caution">
    <text evidence="2">The sequence shown here is derived from an EMBL/GenBank/DDBJ whole genome shotgun (WGS) entry which is preliminary data.</text>
</comment>
<name>A0A315XZY3_RUMFL</name>
<proteinExistence type="predicted"/>
<dbReference type="Proteomes" id="UP000245720">
    <property type="component" value="Unassembled WGS sequence"/>
</dbReference>
<keyword evidence="1" id="KW-0812">Transmembrane</keyword>
<gene>
    <name evidence="2" type="ORF">IE37_01591</name>
</gene>